<evidence type="ECO:0000313" key="3">
    <source>
        <dbReference type="Proteomes" id="UP000494252"/>
    </source>
</evidence>
<dbReference type="SUPFAM" id="SSF53756">
    <property type="entry name" value="UDP-Glycosyltransferase/glycogen phosphorylase"/>
    <property type="match status" value="1"/>
</dbReference>
<dbReference type="GO" id="GO:0016758">
    <property type="term" value="F:hexosyltransferase activity"/>
    <property type="evidence" value="ECO:0007669"/>
    <property type="project" value="InterPro"/>
</dbReference>
<dbReference type="InterPro" id="IPR007235">
    <property type="entry name" value="Glyco_trans_28_C"/>
</dbReference>
<evidence type="ECO:0000259" key="1">
    <source>
        <dbReference type="Pfam" id="PF04101"/>
    </source>
</evidence>
<name>A0A6J5GQE2_9BURK</name>
<gene>
    <name evidence="2" type="ORF">LMG27177_05679</name>
</gene>
<keyword evidence="3" id="KW-1185">Reference proteome</keyword>
<reference evidence="2 3" key="1">
    <citation type="submission" date="2020-04" db="EMBL/GenBank/DDBJ databases">
        <authorList>
            <person name="De Canck E."/>
        </authorList>
    </citation>
    <scope>NUCLEOTIDE SEQUENCE [LARGE SCALE GENOMIC DNA]</scope>
    <source>
        <strain evidence="2 3">LMG 27177</strain>
    </source>
</reference>
<dbReference type="EMBL" id="CADIKI010000020">
    <property type="protein sequence ID" value="CAB3804574.1"/>
    <property type="molecule type" value="Genomic_DNA"/>
</dbReference>
<proteinExistence type="predicted"/>
<dbReference type="PANTHER" id="PTHR21015:SF28">
    <property type="entry name" value="SLL1722 PROTEIN"/>
    <property type="match status" value="1"/>
</dbReference>
<dbReference type="AlphaFoldDB" id="A0A6J5GQE2"/>
<dbReference type="RefSeq" id="WP_175164859.1">
    <property type="nucleotide sequence ID" value="NZ_CADIKI010000020.1"/>
</dbReference>
<feature type="domain" description="Glycosyl transferase family 28 C-terminal" evidence="1">
    <location>
        <begin position="259"/>
        <end position="337"/>
    </location>
</feature>
<dbReference type="Pfam" id="PF04101">
    <property type="entry name" value="Glyco_tran_28_C"/>
    <property type="match status" value="1"/>
</dbReference>
<protein>
    <recommendedName>
        <fullName evidence="1">Glycosyl transferase family 28 C-terminal domain-containing protein</fullName>
    </recommendedName>
</protein>
<dbReference type="Gene3D" id="3.40.50.2000">
    <property type="entry name" value="Glycogen Phosphorylase B"/>
    <property type="match status" value="1"/>
</dbReference>
<accession>A0A6J5GQE2</accession>
<evidence type="ECO:0000313" key="2">
    <source>
        <dbReference type="EMBL" id="CAB3804574.1"/>
    </source>
</evidence>
<sequence>MKAVFYTTNDMGTGHARRTCALLMALRAQIVNLDAVVLTNSPFRELFDAVRVPTYYFPQLYTAPRSRTGTASARVSLNMHEDVALACLKSIAPELTVFDTYVSRRVASSVRKYSDYTCLVFRKCTPETFVRYVRAGYFAFFDLVVVPNTQADFAFALPSSALDEFQAQSTVLYVGPILFPEIGSAKSTVALKDRKMVLLLGGGGGYDALQRPFFERAACAVAEVSAQLKGSLSCCEVRGPLAQDTAQADIETLRSPVDVLALIEQAELVISHGGYNSVNEILAAGARAIFCPFYRRTESQAERVNALRGRSATLVVDSTIGPEDLAEAIASVIKEQKPERIPMPGADLAAAAILDLARTRLHASTKPRRPIHTERVSVHWDSACNLPDDVAGRPSTIMLELGLGAAAMLCERARIGVQALCDRGIPEQDIEIHFAEAQDYSCLPALVAFLASRRLRSVSGTLISASHCSEALFQAFERCRSFPVSFRYDII</sequence>
<dbReference type="Proteomes" id="UP000494252">
    <property type="component" value="Unassembled WGS sequence"/>
</dbReference>
<dbReference type="PANTHER" id="PTHR21015">
    <property type="entry name" value="UDP-N-ACETYLGLUCOSAMINE--N-ACETYLMURAMYL-(PENTAPEPTIDE) PYROPHOSPHORYL-UNDECAPRENOL N-ACETYLGLUCOSAMINE TRANSFERASE 1"/>
    <property type="match status" value="1"/>
</dbReference>
<organism evidence="2 3">
    <name type="scientific">Paraburkholderia fynbosensis</name>
    <dbReference type="NCBI Taxonomy" id="1200993"/>
    <lineage>
        <taxon>Bacteria</taxon>
        <taxon>Pseudomonadati</taxon>
        <taxon>Pseudomonadota</taxon>
        <taxon>Betaproteobacteria</taxon>
        <taxon>Burkholderiales</taxon>
        <taxon>Burkholderiaceae</taxon>
        <taxon>Paraburkholderia</taxon>
    </lineage>
</organism>